<feature type="signal peptide" evidence="1">
    <location>
        <begin position="1"/>
        <end position="19"/>
    </location>
</feature>
<protein>
    <submittedName>
        <fullName evidence="2">Antitoxin YwqK</fullName>
    </submittedName>
</protein>
<organism evidence="2 3">
    <name type="scientific">Saezia sanguinis</name>
    <dbReference type="NCBI Taxonomy" id="1965230"/>
    <lineage>
        <taxon>Bacteria</taxon>
        <taxon>Pseudomonadati</taxon>
        <taxon>Pseudomonadota</taxon>
        <taxon>Betaproteobacteria</taxon>
        <taxon>Burkholderiales</taxon>
        <taxon>Saeziaceae</taxon>
        <taxon>Saezia</taxon>
    </lineage>
</organism>
<dbReference type="Proteomes" id="UP000286947">
    <property type="component" value="Unassembled WGS sequence"/>
</dbReference>
<dbReference type="Pfam" id="PF07661">
    <property type="entry name" value="MORN_2"/>
    <property type="match status" value="4"/>
</dbReference>
<keyword evidence="1" id="KW-0732">Signal</keyword>
<evidence type="ECO:0000313" key="2">
    <source>
        <dbReference type="EMBL" id="RUS66516.1"/>
    </source>
</evidence>
<dbReference type="OrthoDB" id="7346603at2"/>
<feature type="chain" id="PRO_5019405714" evidence="1">
    <location>
        <begin position="20"/>
        <end position="281"/>
    </location>
</feature>
<sequence precursor="true">MKKMLAVLFCLCLGCLCHAQEVLAYTLNAAATAAAPWEVGGVVAHGVVYEVSDIDQSKDLSQPDFVAQGVYRKFLGVTDQGLYVAQEFFDEGDVKFTDPYQLVDAAYVTEADFSANMTSKGGVSGRYVEWYLNAEKRYEAQYDSGVLQGEEKNWYSNGQLEGRRMFVDGTLAGESVHWYPNGNVMSRFEYEKGRLTGPATQWYENGVKQEERMYANDCESGVHTGWHRNGQKAFERWQVRCVSGQVRDPVPYGLWRWWDEQGNLVKEVDHGPMPPHLVQHP</sequence>
<dbReference type="RefSeq" id="WP_126980002.1">
    <property type="nucleotide sequence ID" value="NZ_PQSP01000004.1"/>
</dbReference>
<keyword evidence="3" id="KW-1185">Reference proteome</keyword>
<evidence type="ECO:0000313" key="3">
    <source>
        <dbReference type="Proteomes" id="UP000286947"/>
    </source>
</evidence>
<reference evidence="2 3" key="1">
    <citation type="submission" date="2018-01" db="EMBL/GenBank/DDBJ databases">
        <title>Saezia sanguinis gen. nov., sp. nov., in the order Burkholderiales isolated from human blood.</title>
        <authorList>
            <person name="Medina-Pascual M.J."/>
            <person name="Valdezate S."/>
            <person name="Monzon S."/>
            <person name="Cuesta I."/>
            <person name="Carrasco G."/>
            <person name="Villalon P."/>
            <person name="Saez-Nieto J.A."/>
        </authorList>
    </citation>
    <scope>NUCLEOTIDE SEQUENCE [LARGE SCALE GENOMIC DNA]</scope>
    <source>
        <strain evidence="2 3">CNM695-12</strain>
    </source>
</reference>
<evidence type="ECO:0000256" key="1">
    <source>
        <dbReference type="SAM" id="SignalP"/>
    </source>
</evidence>
<dbReference type="AlphaFoldDB" id="A0A433SCV9"/>
<name>A0A433SCV9_9BURK</name>
<dbReference type="SUPFAM" id="SSF82185">
    <property type="entry name" value="Histone H3 K4-specific methyltransferase SET7/9 N-terminal domain"/>
    <property type="match status" value="1"/>
</dbReference>
<gene>
    <name evidence="2" type="primary">ywqK_2</name>
    <name evidence="2" type="ORF">CUZ56_01796</name>
</gene>
<accession>A0A433SCV9</accession>
<dbReference type="InterPro" id="IPR011652">
    <property type="entry name" value="MORN_2"/>
</dbReference>
<dbReference type="Gene3D" id="2.20.110.10">
    <property type="entry name" value="Histone H3 K4-specific methyltransferase SET7/9 N-terminal domain"/>
    <property type="match status" value="2"/>
</dbReference>
<comment type="caution">
    <text evidence="2">The sequence shown here is derived from an EMBL/GenBank/DDBJ whole genome shotgun (WGS) entry which is preliminary data.</text>
</comment>
<proteinExistence type="predicted"/>
<dbReference type="EMBL" id="PQSP01000004">
    <property type="protein sequence ID" value="RUS66516.1"/>
    <property type="molecule type" value="Genomic_DNA"/>
</dbReference>